<dbReference type="RefSeq" id="WP_378988803.1">
    <property type="nucleotide sequence ID" value="NZ_JBHSBW010000016.1"/>
</dbReference>
<gene>
    <name evidence="6" type="ORF">ACFOWA_20190</name>
</gene>
<feature type="transmembrane region" description="Helical" evidence="5">
    <location>
        <begin position="148"/>
        <end position="171"/>
    </location>
</feature>
<feature type="transmembrane region" description="Helical" evidence="5">
    <location>
        <begin position="183"/>
        <end position="203"/>
    </location>
</feature>
<accession>A0ABV8PHH1</accession>
<feature type="transmembrane region" description="Helical" evidence="5">
    <location>
        <begin position="12"/>
        <end position="29"/>
    </location>
</feature>
<keyword evidence="7" id="KW-1185">Reference proteome</keyword>
<evidence type="ECO:0000313" key="6">
    <source>
        <dbReference type="EMBL" id="MFC4213523.1"/>
    </source>
</evidence>
<evidence type="ECO:0000313" key="7">
    <source>
        <dbReference type="Proteomes" id="UP001595789"/>
    </source>
</evidence>
<evidence type="ECO:0000256" key="5">
    <source>
        <dbReference type="SAM" id="Phobius"/>
    </source>
</evidence>
<feature type="transmembrane region" description="Helical" evidence="5">
    <location>
        <begin position="117"/>
        <end position="136"/>
    </location>
</feature>
<feature type="transmembrane region" description="Helical" evidence="5">
    <location>
        <begin position="224"/>
        <end position="249"/>
    </location>
</feature>
<reference evidence="7" key="1">
    <citation type="journal article" date="2019" name="Int. J. Syst. Evol. Microbiol.">
        <title>The Global Catalogue of Microorganisms (GCM) 10K type strain sequencing project: providing services to taxonomists for standard genome sequencing and annotation.</title>
        <authorList>
            <consortium name="The Broad Institute Genomics Platform"/>
            <consortium name="The Broad Institute Genome Sequencing Center for Infectious Disease"/>
            <person name="Wu L."/>
            <person name="Ma J."/>
        </authorList>
    </citation>
    <scope>NUCLEOTIDE SEQUENCE [LARGE SCALE GENOMIC DNA]</scope>
    <source>
        <strain evidence="7">CCM 8691</strain>
    </source>
</reference>
<comment type="caution">
    <text evidence="6">The sequence shown here is derived from an EMBL/GenBank/DDBJ whole genome shotgun (WGS) entry which is preliminary data.</text>
</comment>
<evidence type="ECO:0000256" key="2">
    <source>
        <dbReference type="ARBA" id="ARBA00022692"/>
    </source>
</evidence>
<organism evidence="6 7">
    <name type="scientific">Pedobacter lithocola</name>
    <dbReference type="NCBI Taxonomy" id="1908239"/>
    <lineage>
        <taxon>Bacteria</taxon>
        <taxon>Pseudomonadati</taxon>
        <taxon>Bacteroidota</taxon>
        <taxon>Sphingobacteriia</taxon>
        <taxon>Sphingobacteriales</taxon>
        <taxon>Sphingobacteriaceae</taxon>
        <taxon>Pedobacter</taxon>
    </lineage>
</organism>
<feature type="transmembrane region" description="Helical" evidence="5">
    <location>
        <begin position="89"/>
        <end position="111"/>
    </location>
</feature>
<evidence type="ECO:0000256" key="3">
    <source>
        <dbReference type="ARBA" id="ARBA00022989"/>
    </source>
</evidence>
<dbReference type="Proteomes" id="UP001595789">
    <property type="component" value="Unassembled WGS sequence"/>
</dbReference>
<evidence type="ECO:0000256" key="4">
    <source>
        <dbReference type="ARBA" id="ARBA00023136"/>
    </source>
</evidence>
<feature type="transmembrane region" description="Helical" evidence="5">
    <location>
        <begin position="281"/>
        <end position="306"/>
    </location>
</feature>
<dbReference type="Pfam" id="PF01040">
    <property type="entry name" value="UbiA"/>
    <property type="match status" value="1"/>
</dbReference>
<keyword evidence="3 5" id="KW-1133">Transmembrane helix</keyword>
<name>A0ABV8PHH1_9SPHI</name>
<evidence type="ECO:0000256" key="1">
    <source>
        <dbReference type="ARBA" id="ARBA00004141"/>
    </source>
</evidence>
<proteinExistence type="predicted"/>
<feature type="transmembrane region" description="Helical" evidence="5">
    <location>
        <begin position="255"/>
        <end position="274"/>
    </location>
</feature>
<keyword evidence="4 5" id="KW-0472">Membrane</keyword>
<dbReference type="EMBL" id="JBHSBW010000016">
    <property type="protein sequence ID" value="MFC4213523.1"/>
    <property type="molecule type" value="Genomic_DNA"/>
</dbReference>
<protein>
    <submittedName>
        <fullName evidence="6">UbiA family prenyltransferase</fullName>
    </submittedName>
</protein>
<sequence>MSQISMGKIIRFIFFGNYFVGVLAVALTLEATLQLRLPFNSINYYLLLFLAPTIYYTYAYNKVSTSPTAINPRNQWYFKHKQFLNRSQVLLMCLCLVLAFNLLFQNFYNILNLPTSYWIAILIIIVAGALYYELLPKSLLNFNLRNTGWLKAFVIGFVWACCANVLPLIMLKIETGIGYHDSVLWTWLFIKNWMFCTVNAIIFDIKDYPTDANKHLRTFVVRYGLRRTIFNILIPLLIIGLLSLGIFAVYKGFGWPQVLFNVLPFILTIYLAYSMHKRKKILYYLMVIDGLILFKAICGIIGMQFVK</sequence>
<comment type="subcellular location">
    <subcellularLocation>
        <location evidence="1">Membrane</location>
        <topology evidence="1">Multi-pass membrane protein</topology>
    </subcellularLocation>
</comment>
<feature type="transmembrane region" description="Helical" evidence="5">
    <location>
        <begin position="41"/>
        <end position="58"/>
    </location>
</feature>
<keyword evidence="2 5" id="KW-0812">Transmembrane</keyword>
<dbReference type="InterPro" id="IPR000537">
    <property type="entry name" value="UbiA_prenyltransferase"/>
</dbReference>